<protein>
    <submittedName>
        <fullName evidence="2">Rubrerythrin</fullName>
    </submittedName>
</protein>
<keyword evidence="3" id="KW-1185">Reference proteome</keyword>
<dbReference type="RefSeq" id="WP_246346290.1">
    <property type="nucleotide sequence ID" value="NZ_JACHEQ010000009.1"/>
</dbReference>
<gene>
    <name evidence="2" type="ORF">HNR43_001899</name>
</gene>
<dbReference type="GO" id="GO:0016491">
    <property type="term" value="F:oxidoreductase activity"/>
    <property type="evidence" value="ECO:0007669"/>
    <property type="project" value="InterPro"/>
</dbReference>
<feature type="domain" description="Rubrerythrin diiron-binding" evidence="1">
    <location>
        <begin position="85"/>
        <end position="135"/>
    </location>
</feature>
<proteinExistence type="predicted"/>
<dbReference type="AlphaFoldDB" id="A0A7W8N7B7"/>
<dbReference type="Pfam" id="PF02915">
    <property type="entry name" value="Rubrerythrin"/>
    <property type="match status" value="1"/>
</dbReference>
<comment type="caution">
    <text evidence="2">The sequence shown here is derived from an EMBL/GenBank/DDBJ whole genome shotgun (WGS) entry which is preliminary data.</text>
</comment>
<dbReference type="Gene3D" id="1.20.5.420">
    <property type="entry name" value="Immunoglobulin FC, subunit C"/>
    <property type="match status" value="1"/>
</dbReference>
<dbReference type="InterPro" id="IPR003251">
    <property type="entry name" value="Rr_diiron-bd_dom"/>
</dbReference>
<sequence>MDEQSNIRFMKDLEKAINGEYSAIHCYATLANLATEESIRKQILEIRQDEIKHFQQFEYIYMSLTGRRPQPKMIERCPNDYKNGLELALQDEQKTVDFYLEIADYTTNPYIKEVFRRAAADEQNHAVWFVYYFSKAE</sequence>
<accession>A0A7W8N7B7</accession>
<organism evidence="2 3">
    <name type="scientific">Anoxybacillus mongoliensis</name>
    <dbReference type="NCBI Taxonomy" id="452565"/>
    <lineage>
        <taxon>Bacteria</taxon>
        <taxon>Bacillati</taxon>
        <taxon>Bacillota</taxon>
        <taxon>Bacilli</taxon>
        <taxon>Bacillales</taxon>
        <taxon>Anoxybacillaceae</taxon>
        <taxon>Anoxybacillus</taxon>
    </lineage>
</organism>
<dbReference type="Gene3D" id="1.20.120.660">
    <property type="entry name" value="IL-4 antagonist (De novo design) like domain"/>
    <property type="match status" value="1"/>
</dbReference>
<reference evidence="2 3" key="1">
    <citation type="submission" date="2020-08" db="EMBL/GenBank/DDBJ databases">
        <title>Genomic Encyclopedia of Type Strains, Phase IV (KMG-IV): sequencing the most valuable type-strain genomes for metagenomic binning, comparative biology and taxonomic classification.</title>
        <authorList>
            <person name="Goeker M."/>
        </authorList>
    </citation>
    <scope>NUCLEOTIDE SEQUENCE [LARGE SCALE GENOMIC DNA]</scope>
    <source>
        <strain evidence="2 3">DSM 19169</strain>
    </source>
</reference>
<dbReference type="GO" id="GO:0046872">
    <property type="term" value="F:metal ion binding"/>
    <property type="evidence" value="ECO:0007669"/>
    <property type="project" value="InterPro"/>
</dbReference>
<dbReference type="CDD" id="cd00657">
    <property type="entry name" value="Ferritin_like"/>
    <property type="match status" value="1"/>
</dbReference>
<dbReference type="EMBL" id="JACHEQ010000009">
    <property type="protein sequence ID" value="MBB5355921.1"/>
    <property type="molecule type" value="Genomic_DNA"/>
</dbReference>
<evidence type="ECO:0000313" key="2">
    <source>
        <dbReference type="EMBL" id="MBB5355921.1"/>
    </source>
</evidence>
<evidence type="ECO:0000259" key="1">
    <source>
        <dbReference type="Pfam" id="PF02915"/>
    </source>
</evidence>
<evidence type="ECO:0000313" key="3">
    <source>
        <dbReference type="Proteomes" id="UP000583699"/>
    </source>
</evidence>
<name>A0A7W8N7B7_9BACL</name>
<dbReference type="InterPro" id="IPR009078">
    <property type="entry name" value="Ferritin-like_SF"/>
</dbReference>
<dbReference type="Proteomes" id="UP000583699">
    <property type="component" value="Unassembled WGS sequence"/>
</dbReference>
<dbReference type="SUPFAM" id="SSF47240">
    <property type="entry name" value="Ferritin-like"/>
    <property type="match status" value="1"/>
</dbReference>